<proteinExistence type="predicted"/>
<dbReference type="Proteomes" id="UP000244446">
    <property type="component" value="Unassembled WGS sequence"/>
</dbReference>
<dbReference type="Pfam" id="PF05908">
    <property type="entry name" value="Gamma_PGA_hydro"/>
    <property type="match status" value="1"/>
</dbReference>
<reference evidence="1 2" key="1">
    <citation type="submission" date="2018-04" db="EMBL/GenBank/DDBJ databases">
        <title>Pelagivirga bohaiensis gen. nov., sp. nov., a bacterium isolated from the Bohai Sea.</title>
        <authorList>
            <person name="Ji X."/>
        </authorList>
    </citation>
    <scope>NUCLEOTIDE SEQUENCE [LARGE SCALE GENOMIC DNA]</scope>
    <source>
        <strain evidence="1 2">BH-SD19</strain>
    </source>
</reference>
<keyword evidence="2" id="KW-1185">Reference proteome</keyword>
<comment type="caution">
    <text evidence="1">The sequence shown here is derived from an EMBL/GenBank/DDBJ whole genome shotgun (WGS) entry which is preliminary data.</text>
</comment>
<accession>A0A2T7G5H4</accession>
<dbReference type="InterPro" id="IPR038128">
    <property type="entry name" value="Gamma_PGA_hydro_sf"/>
</dbReference>
<dbReference type="OrthoDB" id="7721587at2"/>
<name>A0A2T7G5H4_9RHOB</name>
<dbReference type="Gene3D" id="3.40.630.100">
    <property type="entry name" value="Poly-gamma-glutamate hydrolase, zinc-binding motif"/>
    <property type="match status" value="1"/>
</dbReference>
<gene>
    <name evidence="1" type="ORF">DC366_12575</name>
</gene>
<protein>
    <submittedName>
        <fullName evidence="1">Uncharacterized protein</fullName>
    </submittedName>
</protein>
<dbReference type="AlphaFoldDB" id="A0A2T7G5H4"/>
<dbReference type="InterPro" id="IPR008585">
    <property type="entry name" value="Gamma_PGA_hydro"/>
</dbReference>
<evidence type="ECO:0000313" key="1">
    <source>
        <dbReference type="EMBL" id="PVA09665.1"/>
    </source>
</evidence>
<dbReference type="EMBL" id="QCYH01000007">
    <property type="protein sequence ID" value="PVA09665.1"/>
    <property type="molecule type" value="Genomic_DNA"/>
</dbReference>
<evidence type="ECO:0000313" key="2">
    <source>
        <dbReference type="Proteomes" id="UP000244446"/>
    </source>
</evidence>
<organism evidence="1 2">
    <name type="scientific">Pelagivirga sediminicola</name>
    <dbReference type="NCBI Taxonomy" id="2170575"/>
    <lineage>
        <taxon>Bacteria</taxon>
        <taxon>Pseudomonadati</taxon>
        <taxon>Pseudomonadota</taxon>
        <taxon>Alphaproteobacteria</taxon>
        <taxon>Rhodobacterales</taxon>
        <taxon>Paracoccaceae</taxon>
        <taxon>Pelagivirga</taxon>
    </lineage>
</organism>
<sequence>MRSTMPPACACGTIRRRWIKSLWGCDEGGIILFVGGHGDLHITSHRFDEPNALNLVGRPSTAVAIHGRKDDGSDKVWLGGRSTYLRVSIGAALRNACFGAELHKALFGVYETNICNRSRSGEGVQLELSRSLRRRLAT</sequence>